<dbReference type="SUPFAM" id="SSF57850">
    <property type="entry name" value="RING/U-box"/>
    <property type="match status" value="1"/>
</dbReference>
<name>A0A1I7TGS5_9PELO</name>
<dbReference type="InterPro" id="IPR013083">
    <property type="entry name" value="Znf_RING/FYVE/PHD"/>
</dbReference>
<dbReference type="Pfam" id="PF25100">
    <property type="entry name" value="DUF7809"/>
    <property type="match status" value="2"/>
</dbReference>
<evidence type="ECO:0000256" key="4">
    <source>
        <dbReference type="SAM" id="Coils"/>
    </source>
</evidence>
<reference evidence="8" key="1">
    <citation type="submission" date="2016-11" db="UniProtKB">
        <authorList>
            <consortium name="WormBaseParasite"/>
        </authorList>
    </citation>
    <scope>IDENTIFICATION</scope>
</reference>
<evidence type="ECO:0000313" key="7">
    <source>
        <dbReference type="Proteomes" id="UP000095282"/>
    </source>
</evidence>
<keyword evidence="2" id="KW-0862">Zinc</keyword>
<keyword evidence="1 3" id="KW-0479">Metal-binding</keyword>
<evidence type="ECO:0000256" key="2">
    <source>
        <dbReference type="ARBA" id="ARBA00022833"/>
    </source>
</evidence>
<feature type="compositionally biased region" description="Basic and acidic residues" evidence="5">
    <location>
        <begin position="1196"/>
        <end position="1207"/>
    </location>
</feature>
<keyword evidence="7" id="KW-1185">Reference proteome</keyword>
<keyword evidence="1 3" id="KW-0863">Zinc-finger</keyword>
<dbReference type="PROSITE" id="PS50089">
    <property type="entry name" value="ZF_RING_2"/>
    <property type="match status" value="1"/>
</dbReference>
<accession>A0A1I7TGS5</accession>
<evidence type="ECO:0000259" key="6">
    <source>
        <dbReference type="PROSITE" id="PS50089"/>
    </source>
</evidence>
<feature type="region of interest" description="Disordered" evidence="5">
    <location>
        <begin position="518"/>
        <end position="543"/>
    </location>
</feature>
<evidence type="ECO:0000256" key="1">
    <source>
        <dbReference type="ARBA" id="ARBA00022771"/>
    </source>
</evidence>
<feature type="compositionally biased region" description="Basic and acidic residues" evidence="5">
    <location>
        <begin position="518"/>
        <end position="537"/>
    </location>
</feature>
<evidence type="ECO:0000256" key="3">
    <source>
        <dbReference type="PROSITE-ProRule" id="PRU00175"/>
    </source>
</evidence>
<feature type="compositionally biased region" description="Polar residues" evidence="5">
    <location>
        <begin position="1179"/>
        <end position="1192"/>
    </location>
</feature>
<dbReference type="CDD" id="cd14686">
    <property type="entry name" value="bZIP"/>
    <property type="match status" value="2"/>
</dbReference>
<dbReference type="WBParaSite" id="Csp11.Scaffold608.g5784.t2">
    <property type="protein sequence ID" value="Csp11.Scaffold608.g5784.t2"/>
    <property type="gene ID" value="Csp11.Scaffold608.g5784"/>
</dbReference>
<dbReference type="InterPro" id="IPR056711">
    <property type="entry name" value="DUF7809"/>
</dbReference>
<keyword evidence="4" id="KW-0175">Coiled coil</keyword>
<dbReference type="GO" id="GO:0045087">
    <property type="term" value="P:innate immune response"/>
    <property type="evidence" value="ECO:0007669"/>
    <property type="project" value="TreeGrafter"/>
</dbReference>
<dbReference type="STRING" id="1561998.A0A1I7TGS5"/>
<feature type="coiled-coil region" evidence="4">
    <location>
        <begin position="553"/>
        <end position="594"/>
    </location>
</feature>
<evidence type="ECO:0000313" key="8">
    <source>
        <dbReference type="WBParaSite" id="Csp11.Scaffold608.g5784.t2"/>
    </source>
</evidence>
<protein>
    <submittedName>
        <fullName evidence="8">RING-type domain-containing protein</fullName>
    </submittedName>
</protein>
<dbReference type="GO" id="GO:0045121">
    <property type="term" value="C:membrane raft"/>
    <property type="evidence" value="ECO:0007669"/>
    <property type="project" value="TreeGrafter"/>
</dbReference>
<evidence type="ECO:0000256" key="5">
    <source>
        <dbReference type="SAM" id="MobiDB-lite"/>
    </source>
</evidence>
<feature type="domain" description="RING-type" evidence="6">
    <location>
        <begin position="1270"/>
        <end position="1312"/>
    </location>
</feature>
<dbReference type="Proteomes" id="UP000095282">
    <property type="component" value="Unplaced"/>
</dbReference>
<feature type="region of interest" description="Disordered" evidence="5">
    <location>
        <begin position="1168"/>
        <end position="1207"/>
    </location>
</feature>
<sequence length="1325" mass="152428">MSKYLETPDDVLTSLTLLISLSGYMLDELTSTIKSANIQGGLAYIKDNGKELIQKILDNSNNQLRMYGSAEEFTENLKIYRDFPFSHDFFKSEMEPFYAPAVLYDNLKGEKFISKLDLLIVLQNMAMKIFPGSNSIEVRISIFSPLKTHAKKLSSSMKFVKFDEKWFEEIEKQMKEAAKSCIVHEFELAQLEKQIAAGNFSDFASKFPRFDGKQKTKTDEAEICNLMKKYYDNLGPHDRAGRMALFFTKTLIMKCLLAIIEKYPKMFSGNGVSAVRVFEDGTQRFETHLFTTISMEEVERIYGHRVKNIVFLRTSIIRARHRAARVTGFVNGEYGLLATDALFEVLRTLLIGGKLFQKWAMPDWEVIADTFDVLFEILFKQDCKTPYFIRDGALNLVSSVCDDINKAVPFIIAKDIRNAKIDGFTVQNLKNELIHLGLTMAFPEIVNYAEAVYLAVDGLKKGKYLSTSDLFEAVFHSQLICIFDRIPKFKTFLHNQNGCGRLLGYFCELCQKASDDQKTSDQKSIETSDKMEEKTLKSSEQPKSLESLEYENKTISLKEFEEMKQKILELENENRQLKEQNSRFSNEVEELKLEKLSIDSEEPSTNFSVISTKTSILECLICDSELDTTGETKKCPMCRTRFHSKHSSKMSKYLKDTDHTVTMEILLKNLTAYVLPELKTVLIQPMCLILQQNRFVREYGLSAIRQILNNSNQQLRMYGTAEEFAENLKIFRDFPCAHEFFKTNKFLSSAVLYDNLKGEKFISKLDLHIVLQNMALKIFSERCPAHIRDSVLSLLEEHIQKYSSSLEFVKFDEKWFEEMEKQIGEAEKFCPVFKYDYAQVKRQLTSGDFTRVVSKIPRFVSKPRTKSKENAVCDILKYFYGFIGQNDRPELLDGFIVLTILNEVTAVRVFEDGTQRFVMKAELFNAISNSVGNKFKEDPNLFTTISMEEVERIYGHRVKHVEFFPTPITRAKHRAVPVKGYTQQEFGILATDHLLENFHDLIIGQKIFQKFKNRDWSILSGMFEAFSRDFYNPDCKTPYFICKDAKIQATYAFGSLLSTIEPLPAKDIRNAKIDGFTLQNLKNELNHLGLTMAFPEVVDHAEAVYSAVDRLKKGKYLSTSDLFEAVFHSQLVCIVNRMDKLKTFLHNQNGCGRVLGYTCELCQKMSDDQDTSDQKSIDSTKNNKMLKSVEQTKSLESSENKENKSLSLKEFEEMKQKIMELEDENRQLKEQNSRFSNQMEELKLEKLSIDSENPSTNFSVVSTKTSISECLICDSELDTTGETKKCPMCRTRFHSKCAIEYIKHEIKCPSCKGTLQNSMITPKFS</sequence>
<proteinExistence type="predicted"/>
<dbReference type="GO" id="GO:0008270">
    <property type="term" value="F:zinc ion binding"/>
    <property type="evidence" value="ECO:0007669"/>
    <property type="project" value="UniProtKB-KW"/>
</dbReference>
<dbReference type="PANTHER" id="PTHR21447">
    <property type="entry name" value="RING-TYPE DOMAIN-CONTAINING PROTEIN-RELATED"/>
    <property type="match status" value="1"/>
</dbReference>
<dbReference type="Gene3D" id="3.30.40.10">
    <property type="entry name" value="Zinc/RING finger domain, C3HC4 (zinc finger)"/>
    <property type="match status" value="1"/>
</dbReference>
<dbReference type="eggNOG" id="KOG0800">
    <property type="taxonomic scope" value="Eukaryota"/>
</dbReference>
<dbReference type="PANTHER" id="PTHR21447:SF13">
    <property type="entry name" value="RING-TYPE DOMAIN-CONTAINING PROTEIN"/>
    <property type="match status" value="1"/>
</dbReference>
<dbReference type="InterPro" id="IPR001841">
    <property type="entry name" value="Znf_RING"/>
</dbReference>
<organism evidence="7 8">
    <name type="scientific">Caenorhabditis tropicalis</name>
    <dbReference type="NCBI Taxonomy" id="1561998"/>
    <lineage>
        <taxon>Eukaryota</taxon>
        <taxon>Metazoa</taxon>
        <taxon>Ecdysozoa</taxon>
        <taxon>Nematoda</taxon>
        <taxon>Chromadorea</taxon>
        <taxon>Rhabditida</taxon>
        <taxon>Rhabditina</taxon>
        <taxon>Rhabditomorpha</taxon>
        <taxon>Rhabditoidea</taxon>
        <taxon>Rhabditidae</taxon>
        <taxon>Peloderinae</taxon>
        <taxon>Caenorhabditis</taxon>
    </lineage>
</organism>